<dbReference type="OrthoDB" id="8596007at2"/>
<dbReference type="InterPro" id="IPR020846">
    <property type="entry name" value="MFS_dom"/>
</dbReference>
<dbReference type="GO" id="GO:0005886">
    <property type="term" value="C:plasma membrane"/>
    <property type="evidence" value="ECO:0007669"/>
    <property type="project" value="UniProtKB-SubCell"/>
</dbReference>
<feature type="domain" description="Major facilitator superfamily (MFS) profile" evidence="6">
    <location>
        <begin position="20"/>
        <end position="431"/>
    </location>
</feature>
<dbReference type="PROSITE" id="PS50850">
    <property type="entry name" value="MFS"/>
    <property type="match status" value="1"/>
</dbReference>
<sequence>MTARTPVAAGESRFRYRWAVLSMNFLVLGLNYADRAAIGVAAPLIIAKYGFSKGTWGWIAAVFSLGYAPFCFVGGATSDRFGPRKVMALAVGWWSLFTALTAAGFGFVSFMIIRFLFGFGEGPQASVTAKTMSNWFPQRKLGTSLGLSQASTPLGGAVGTPIVVALIEAFGGNWRAPFIILGAIGILFLIGWWVVVRDRPEAHPWVRPVEVEEMRTDAAAHEQAAVGADEPERSLFGYLRMPIVLATALTYFGYSWVLFTFLTWFPDFLHEAHHLDLSQIALTGSIPWLCGFVGLALGGVFTDALGRRIGLFNSRKWTTVVGLLLVACAFGPVGIVRSAYGAVALMAVTVFILYIVGAQFFAIIGPVIPFRRFGTVSGFVHFIANIAGIIAPIVLGYVVDATDSWELSFVVSAIVVAVPAILLAVLGRDRRRDAPSTEPAAAAAPSRGDR</sequence>
<accession>A0A810L4K4</accession>
<dbReference type="InterPro" id="IPR036259">
    <property type="entry name" value="MFS_trans_sf"/>
</dbReference>
<evidence type="ECO:0000313" key="7">
    <source>
        <dbReference type="EMBL" id="BCJ29572.1"/>
    </source>
</evidence>
<dbReference type="CDD" id="cd17319">
    <property type="entry name" value="MFS_ExuT_GudP_like"/>
    <property type="match status" value="1"/>
</dbReference>
<feature type="transmembrane region" description="Helical" evidence="5">
    <location>
        <begin position="21"/>
        <end position="46"/>
    </location>
</feature>
<comment type="subcellular location">
    <subcellularLocation>
        <location evidence="1">Cell membrane</location>
        <topology evidence="1">Multi-pass membrane protein</topology>
    </subcellularLocation>
</comment>
<feature type="transmembrane region" description="Helical" evidence="5">
    <location>
        <begin position="58"/>
        <end position="76"/>
    </location>
</feature>
<gene>
    <name evidence="7" type="ORF">Asera_36800</name>
</gene>
<feature type="transmembrane region" description="Helical" evidence="5">
    <location>
        <begin position="342"/>
        <end position="367"/>
    </location>
</feature>
<reference evidence="7" key="1">
    <citation type="submission" date="2020-08" db="EMBL/GenBank/DDBJ databases">
        <title>Whole genome shotgun sequence of Actinocatenispora sera NBRC 101916.</title>
        <authorList>
            <person name="Komaki H."/>
            <person name="Tamura T."/>
        </authorList>
    </citation>
    <scope>NUCLEOTIDE SEQUENCE</scope>
    <source>
        <strain evidence="7">NBRC 101916</strain>
    </source>
</reference>
<feature type="transmembrane region" description="Helical" evidence="5">
    <location>
        <begin position="317"/>
        <end position="336"/>
    </location>
</feature>
<keyword evidence="4 5" id="KW-0472">Membrane</keyword>
<dbReference type="SUPFAM" id="SSF103473">
    <property type="entry name" value="MFS general substrate transporter"/>
    <property type="match status" value="1"/>
</dbReference>
<keyword evidence="8" id="KW-1185">Reference proteome</keyword>
<feature type="transmembrane region" description="Helical" evidence="5">
    <location>
        <begin position="405"/>
        <end position="426"/>
    </location>
</feature>
<dbReference type="KEGG" id="aser:Asera_36800"/>
<name>A0A810L4K4_9ACTN</name>
<dbReference type="Pfam" id="PF07690">
    <property type="entry name" value="MFS_1"/>
    <property type="match status" value="1"/>
</dbReference>
<feature type="transmembrane region" description="Helical" evidence="5">
    <location>
        <begin position="243"/>
        <end position="265"/>
    </location>
</feature>
<dbReference type="EMBL" id="AP023354">
    <property type="protein sequence ID" value="BCJ29572.1"/>
    <property type="molecule type" value="Genomic_DNA"/>
</dbReference>
<dbReference type="InterPro" id="IPR050382">
    <property type="entry name" value="MFS_Na/Anion_cotransporter"/>
</dbReference>
<evidence type="ECO:0000313" key="8">
    <source>
        <dbReference type="Proteomes" id="UP000680750"/>
    </source>
</evidence>
<dbReference type="Proteomes" id="UP000680750">
    <property type="component" value="Chromosome"/>
</dbReference>
<dbReference type="GO" id="GO:0022857">
    <property type="term" value="F:transmembrane transporter activity"/>
    <property type="evidence" value="ECO:0007669"/>
    <property type="project" value="InterPro"/>
</dbReference>
<feature type="transmembrane region" description="Helical" evidence="5">
    <location>
        <begin position="88"/>
        <end position="117"/>
    </location>
</feature>
<dbReference type="InterPro" id="IPR011701">
    <property type="entry name" value="MFS"/>
</dbReference>
<keyword evidence="3 5" id="KW-1133">Transmembrane helix</keyword>
<evidence type="ECO:0000256" key="2">
    <source>
        <dbReference type="ARBA" id="ARBA00022692"/>
    </source>
</evidence>
<dbReference type="Gene3D" id="1.20.1250.20">
    <property type="entry name" value="MFS general substrate transporter like domains"/>
    <property type="match status" value="2"/>
</dbReference>
<feature type="transmembrane region" description="Helical" evidence="5">
    <location>
        <begin position="379"/>
        <end position="399"/>
    </location>
</feature>
<dbReference type="RefSeq" id="WP_051802636.1">
    <property type="nucleotide sequence ID" value="NZ_AP023354.1"/>
</dbReference>
<feature type="transmembrane region" description="Helical" evidence="5">
    <location>
        <begin position="285"/>
        <end position="305"/>
    </location>
</feature>
<dbReference type="PANTHER" id="PTHR11662:SF399">
    <property type="entry name" value="FI19708P1-RELATED"/>
    <property type="match status" value="1"/>
</dbReference>
<evidence type="ECO:0000259" key="6">
    <source>
        <dbReference type="PROSITE" id="PS50850"/>
    </source>
</evidence>
<keyword evidence="2 5" id="KW-0812">Transmembrane</keyword>
<dbReference type="AlphaFoldDB" id="A0A810L4K4"/>
<protein>
    <submittedName>
        <fullName evidence="7">MFS transporter</fullName>
    </submittedName>
</protein>
<evidence type="ECO:0000256" key="3">
    <source>
        <dbReference type="ARBA" id="ARBA00022989"/>
    </source>
</evidence>
<evidence type="ECO:0000256" key="4">
    <source>
        <dbReference type="ARBA" id="ARBA00023136"/>
    </source>
</evidence>
<organism evidence="7 8">
    <name type="scientific">Actinocatenispora sera</name>
    <dbReference type="NCBI Taxonomy" id="390989"/>
    <lineage>
        <taxon>Bacteria</taxon>
        <taxon>Bacillati</taxon>
        <taxon>Actinomycetota</taxon>
        <taxon>Actinomycetes</taxon>
        <taxon>Micromonosporales</taxon>
        <taxon>Micromonosporaceae</taxon>
        <taxon>Actinocatenispora</taxon>
    </lineage>
</organism>
<feature type="transmembrane region" description="Helical" evidence="5">
    <location>
        <begin position="176"/>
        <end position="195"/>
    </location>
</feature>
<evidence type="ECO:0000256" key="1">
    <source>
        <dbReference type="ARBA" id="ARBA00004651"/>
    </source>
</evidence>
<dbReference type="PANTHER" id="PTHR11662">
    <property type="entry name" value="SOLUTE CARRIER FAMILY 17"/>
    <property type="match status" value="1"/>
</dbReference>
<proteinExistence type="predicted"/>
<evidence type="ECO:0000256" key="5">
    <source>
        <dbReference type="SAM" id="Phobius"/>
    </source>
</evidence>